<dbReference type="FunFam" id="1.20.120.1630:FF:000011">
    <property type="entry name" value="Delta(14)-sterol reductase"/>
    <property type="match status" value="1"/>
</dbReference>
<feature type="transmembrane region" description="Helical" evidence="21">
    <location>
        <begin position="521"/>
        <end position="546"/>
    </location>
</feature>
<dbReference type="GO" id="GO:0050613">
    <property type="term" value="F:Delta14-sterol reductase activity"/>
    <property type="evidence" value="ECO:0007669"/>
    <property type="project" value="UniProtKB-EC"/>
</dbReference>
<evidence type="ECO:0000256" key="5">
    <source>
        <dbReference type="ARBA" id="ARBA00022516"/>
    </source>
</evidence>
<feature type="transmembrane region" description="Helical" evidence="21">
    <location>
        <begin position="418"/>
        <end position="436"/>
    </location>
</feature>
<dbReference type="GO" id="GO:0005637">
    <property type="term" value="C:nuclear inner membrane"/>
    <property type="evidence" value="ECO:0007669"/>
    <property type="project" value="TreeGrafter"/>
</dbReference>
<evidence type="ECO:0000256" key="10">
    <source>
        <dbReference type="ARBA" id="ARBA00022989"/>
    </source>
</evidence>
<dbReference type="PROSITE" id="PS01018">
    <property type="entry name" value="STEROL_REDUCT_2"/>
    <property type="match status" value="1"/>
</dbReference>
<keyword evidence="5" id="KW-0444">Lipid biosynthesis</keyword>
<keyword evidence="7" id="KW-0152">Cholesterol biosynthesis</keyword>
<keyword evidence="8" id="KW-0521">NADP</keyword>
<feature type="region of interest" description="Disordered" evidence="20">
    <location>
        <begin position="1"/>
        <end position="127"/>
    </location>
</feature>
<comment type="subcellular location">
    <subcellularLocation>
        <location evidence="1">Membrane</location>
        <topology evidence="1">Multi-pass membrane protein</topology>
    </subcellularLocation>
</comment>
<evidence type="ECO:0000256" key="11">
    <source>
        <dbReference type="ARBA" id="ARBA00023002"/>
    </source>
</evidence>
<keyword evidence="15" id="KW-1207">Sterol metabolism</keyword>
<evidence type="ECO:0000256" key="9">
    <source>
        <dbReference type="ARBA" id="ARBA00022955"/>
    </source>
</evidence>
<evidence type="ECO:0000256" key="21">
    <source>
        <dbReference type="SAM" id="Phobius"/>
    </source>
</evidence>
<evidence type="ECO:0000256" key="19">
    <source>
        <dbReference type="ARBA" id="ARBA00069705"/>
    </source>
</evidence>
<keyword evidence="23" id="KW-1185">Reference proteome</keyword>
<keyword evidence="14 21" id="KW-0472">Membrane</keyword>
<protein>
    <recommendedName>
        <fullName evidence="19">Delta(14)-sterol reductase</fullName>
        <ecNumber evidence="4">1.3.1.70</ecNumber>
    </recommendedName>
    <alternativeName>
        <fullName evidence="17">C-14 sterol reductase</fullName>
    </alternativeName>
    <alternativeName>
        <fullName evidence="18">Sterol C14-reductase</fullName>
    </alternativeName>
</protein>
<feature type="transmembrane region" description="Helical" evidence="21">
    <location>
        <begin position="293"/>
        <end position="312"/>
    </location>
</feature>
<evidence type="ECO:0000256" key="7">
    <source>
        <dbReference type="ARBA" id="ARBA00022778"/>
    </source>
</evidence>
<evidence type="ECO:0000256" key="16">
    <source>
        <dbReference type="ARBA" id="ARBA00023221"/>
    </source>
</evidence>
<evidence type="ECO:0000256" key="13">
    <source>
        <dbReference type="ARBA" id="ARBA00023098"/>
    </source>
</evidence>
<proteinExistence type="inferred from homology"/>
<dbReference type="Proteomes" id="UP000762676">
    <property type="component" value="Unassembled WGS sequence"/>
</dbReference>
<dbReference type="PANTHER" id="PTHR21257">
    <property type="entry name" value="DELTA(14)-STEROL REDUCTASE"/>
    <property type="match status" value="1"/>
</dbReference>
<evidence type="ECO:0000256" key="15">
    <source>
        <dbReference type="ARBA" id="ARBA00023166"/>
    </source>
</evidence>
<keyword evidence="6 21" id="KW-0812">Transmembrane</keyword>
<evidence type="ECO:0000256" key="14">
    <source>
        <dbReference type="ARBA" id="ARBA00023136"/>
    </source>
</evidence>
<feature type="compositionally biased region" description="Basic and acidic residues" evidence="20">
    <location>
        <begin position="52"/>
        <end position="72"/>
    </location>
</feature>
<feature type="transmembrane region" description="Helical" evidence="21">
    <location>
        <begin position="216"/>
        <end position="242"/>
    </location>
</feature>
<dbReference type="AlphaFoldDB" id="A0AAV4J432"/>
<keyword evidence="16" id="KW-0753">Steroid metabolism</keyword>
<evidence type="ECO:0000256" key="8">
    <source>
        <dbReference type="ARBA" id="ARBA00022857"/>
    </source>
</evidence>
<comment type="pathway">
    <text evidence="2">Steroid biosynthesis; cholesterol biosynthesis.</text>
</comment>
<evidence type="ECO:0000313" key="23">
    <source>
        <dbReference type="Proteomes" id="UP000762676"/>
    </source>
</evidence>
<dbReference type="Gene3D" id="1.20.120.1630">
    <property type="match status" value="1"/>
</dbReference>
<comment type="similarity">
    <text evidence="3">Belongs to the ERG4/ERG24 family.</text>
</comment>
<dbReference type="PANTHER" id="PTHR21257:SF52">
    <property type="entry name" value="DELTA(14)-STEROL REDUCTASE TM7SF2"/>
    <property type="match status" value="1"/>
</dbReference>
<feature type="compositionally biased region" description="Low complexity" evidence="20">
    <location>
        <begin position="100"/>
        <end position="113"/>
    </location>
</feature>
<feature type="transmembrane region" description="Helical" evidence="21">
    <location>
        <begin position="263"/>
        <end position="281"/>
    </location>
</feature>
<evidence type="ECO:0000256" key="3">
    <source>
        <dbReference type="ARBA" id="ARBA00005402"/>
    </source>
</evidence>
<evidence type="ECO:0000256" key="18">
    <source>
        <dbReference type="ARBA" id="ARBA00031227"/>
    </source>
</evidence>
<dbReference type="Pfam" id="PF01222">
    <property type="entry name" value="ERG4_ERG24"/>
    <property type="match status" value="1"/>
</dbReference>
<evidence type="ECO:0000256" key="4">
    <source>
        <dbReference type="ARBA" id="ARBA00012413"/>
    </source>
</evidence>
<evidence type="ECO:0000256" key="1">
    <source>
        <dbReference type="ARBA" id="ARBA00004141"/>
    </source>
</evidence>
<evidence type="ECO:0000313" key="22">
    <source>
        <dbReference type="EMBL" id="GFS16207.1"/>
    </source>
</evidence>
<accession>A0AAV4J432</accession>
<dbReference type="EC" id="1.3.1.70" evidence="4"/>
<feature type="transmembrane region" description="Helical" evidence="21">
    <location>
        <begin position="175"/>
        <end position="196"/>
    </location>
</feature>
<keyword evidence="9" id="KW-0752">Steroid biosynthesis</keyword>
<evidence type="ECO:0000256" key="6">
    <source>
        <dbReference type="ARBA" id="ARBA00022692"/>
    </source>
</evidence>
<evidence type="ECO:0000256" key="20">
    <source>
        <dbReference type="SAM" id="MobiDB-lite"/>
    </source>
</evidence>
<sequence length="581" mass="65823">MYFLVSQQSPKSSSKSRGRERARSKSASRGKSSPTKSPSRRPVTRSRSRTPSRHDKASTVEVVAVKEVKEIKPAPSKTPSRSRPKSKSPSRGVLKETVVTKRTVTSSVLSSSSGQEQAAHTPVRSSSRIASIIEREKEASYLVKEQMKSEMMSSIKTPPPSIPKKKEEKKVNYEFMGPIGAFLMIFLLPFTVYYVNMACRKTKCSIFQVPSLPRNLLAAFFDTESVLIFFGWMVFQALFAVLPIGRVVEGQPLKYGGKLKYRCNGFLALVVSLAGLGIAVYLKLPVTKAVDKFFKLLTVATIFSIALSKCLYLSSRFVSSRKLAPGGNTGNIIYDYFIGRELNPRIGPLDLKFFCELRPGLIGWVVLDWLMVLKAYQETGAFPPNLVLVTVFQTLYVADALWFEDAILTTMDIIHDGFGFMLCFGDLVWVPFLYNLQPRFLLETGFTLPWYCLAPIAVLNLIGYMIFRLSNSQKNLFRKDPKHPVFAGMETVPTQSGRKLLASGWWGMCRKPNYLGDLIMAFAWSLTTGFGHIFTYFYPLYFLVLLIHRERRDNEQCASKYGASWDRYCERVKYRIFPYIY</sequence>
<keyword evidence="7" id="KW-0153">Cholesterol metabolism</keyword>
<gene>
    <name evidence="22" type="ORF">ElyMa_001466800</name>
</gene>
<dbReference type="PROSITE" id="PS01017">
    <property type="entry name" value="STEROL_REDUCT_1"/>
    <property type="match status" value="1"/>
</dbReference>
<dbReference type="InterPro" id="IPR018083">
    <property type="entry name" value="Sterol_reductase_CS"/>
</dbReference>
<dbReference type="InterPro" id="IPR001171">
    <property type="entry name" value="ERG24_DHCR-like"/>
</dbReference>
<feature type="compositionally biased region" description="Basic residues" evidence="20">
    <location>
        <begin position="38"/>
        <end position="51"/>
    </location>
</feature>
<feature type="compositionally biased region" description="Low complexity" evidence="20">
    <location>
        <begin position="1"/>
        <end position="13"/>
    </location>
</feature>
<dbReference type="EMBL" id="BMAT01002889">
    <property type="protein sequence ID" value="GFS16207.1"/>
    <property type="molecule type" value="Genomic_DNA"/>
</dbReference>
<keyword evidence="11" id="KW-0560">Oxidoreductase</keyword>
<evidence type="ECO:0000256" key="17">
    <source>
        <dbReference type="ARBA" id="ARBA00030165"/>
    </source>
</evidence>
<dbReference type="GO" id="GO:0005789">
    <property type="term" value="C:endoplasmic reticulum membrane"/>
    <property type="evidence" value="ECO:0007669"/>
    <property type="project" value="TreeGrafter"/>
</dbReference>
<reference evidence="22 23" key="1">
    <citation type="journal article" date="2021" name="Elife">
        <title>Chloroplast acquisition without the gene transfer in kleptoplastic sea slugs, Plakobranchus ocellatus.</title>
        <authorList>
            <person name="Maeda T."/>
            <person name="Takahashi S."/>
            <person name="Yoshida T."/>
            <person name="Shimamura S."/>
            <person name="Takaki Y."/>
            <person name="Nagai Y."/>
            <person name="Toyoda A."/>
            <person name="Suzuki Y."/>
            <person name="Arimoto A."/>
            <person name="Ishii H."/>
            <person name="Satoh N."/>
            <person name="Nishiyama T."/>
            <person name="Hasebe M."/>
            <person name="Maruyama T."/>
            <person name="Minagawa J."/>
            <person name="Obokata J."/>
            <person name="Shigenobu S."/>
        </authorList>
    </citation>
    <scope>NUCLEOTIDE SEQUENCE [LARGE SCALE GENOMIC DNA]</scope>
</reference>
<evidence type="ECO:0000256" key="2">
    <source>
        <dbReference type="ARBA" id="ARBA00004770"/>
    </source>
</evidence>
<evidence type="ECO:0000256" key="12">
    <source>
        <dbReference type="ARBA" id="ARBA00023011"/>
    </source>
</evidence>
<feature type="transmembrane region" description="Helical" evidence="21">
    <location>
        <begin position="448"/>
        <end position="467"/>
    </location>
</feature>
<keyword evidence="13" id="KW-0443">Lipid metabolism</keyword>
<comment type="caution">
    <text evidence="22">The sequence shown here is derived from an EMBL/GenBank/DDBJ whole genome shotgun (WGS) entry which is preliminary data.</text>
</comment>
<keyword evidence="12" id="KW-0756">Sterol biosynthesis</keyword>
<feature type="transmembrane region" description="Helical" evidence="21">
    <location>
        <begin position="380"/>
        <end position="398"/>
    </location>
</feature>
<organism evidence="22 23">
    <name type="scientific">Elysia marginata</name>
    <dbReference type="NCBI Taxonomy" id="1093978"/>
    <lineage>
        <taxon>Eukaryota</taxon>
        <taxon>Metazoa</taxon>
        <taxon>Spiralia</taxon>
        <taxon>Lophotrochozoa</taxon>
        <taxon>Mollusca</taxon>
        <taxon>Gastropoda</taxon>
        <taxon>Heterobranchia</taxon>
        <taxon>Euthyneura</taxon>
        <taxon>Panpulmonata</taxon>
        <taxon>Sacoglossa</taxon>
        <taxon>Placobranchoidea</taxon>
        <taxon>Plakobranchidae</taxon>
        <taxon>Elysia</taxon>
    </lineage>
</organism>
<dbReference type="GO" id="GO:0006695">
    <property type="term" value="P:cholesterol biosynthetic process"/>
    <property type="evidence" value="ECO:0007669"/>
    <property type="project" value="UniProtKB-KW"/>
</dbReference>
<name>A0AAV4J432_9GAST</name>
<keyword evidence="10 21" id="KW-1133">Transmembrane helix</keyword>